<dbReference type="Pfam" id="PF21788">
    <property type="entry name" value="TNP-like_GBD"/>
    <property type="match status" value="1"/>
</dbReference>
<sequence length="560" mass="64372">MKTVNAEACGQKDNIATVVRYPYHLSILSLFKNLVFIQSAPNGFRGKSKIEQPANGVMLGEIILQINPVTNSDIWMFADIPHLIKLLRNHFIDEDIKLGPDFNNTVISAKTISTLIKLQASSDLQLTYKLTKKHLNLRGRERMKVRPAMELFSHSTAKALQYLLPEYKEMADFFLLLNDGMDLLNTRTTHLDQNPLKCPFGSEYELQVKTLDKLCKNITELRIMNKRPCIKPFQRGFKLSCESLEGLFLQLKEPPVNIKYIMTTHCNQDYLESSFGAIRGVGRFNMTPLPAGAILRVKSLILASNIRCPKTGNIHSENDMVMYSSQRLTLMMQPVPHLDIPYEDEYILSKLQYIDPTSEVEVPVIDSLQNRAILGAKEYVAGFIAKRFLDTNPEMKSIGSREGWVNVISRRNLITPSDMWLCTFLKFEDFFNTFHKRRHSSVWDLNTEVRAITPLAKFLNQKYPSIPLKVTKYYVKVRTKIRISSINKKILLARREKRANAFINSSVVTPEDDEQDFEIEHELELAEEMRCIINSDLDEVEGCIELESVEDEPEWELLDI</sequence>
<comment type="caution">
    <text evidence="2">The sequence shown here is derived from an EMBL/GenBank/DDBJ whole genome shotgun (WGS) entry which is preliminary data.</text>
</comment>
<gene>
    <name evidence="2" type="ORF">Fcan01_15236</name>
</gene>
<keyword evidence="3" id="KW-1185">Reference proteome</keyword>
<evidence type="ECO:0000313" key="2">
    <source>
        <dbReference type="EMBL" id="OXA50233.1"/>
    </source>
</evidence>
<evidence type="ECO:0000313" key="3">
    <source>
        <dbReference type="Proteomes" id="UP000198287"/>
    </source>
</evidence>
<dbReference type="OMA" id="MHIASKL"/>
<accession>A0A226DY77</accession>
<feature type="domain" description="Transposable element P transposase-like GTP-binding insertion" evidence="1">
    <location>
        <begin position="82"/>
        <end position="190"/>
    </location>
</feature>
<name>A0A226DY77_FOLCA</name>
<dbReference type="Proteomes" id="UP000198287">
    <property type="component" value="Unassembled WGS sequence"/>
</dbReference>
<proteinExistence type="predicted"/>
<protein>
    <submittedName>
        <fullName evidence="2">Transposable element P transposase</fullName>
    </submittedName>
</protein>
<dbReference type="AlphaFoldDB" id="A0A226DY77"/>
<evidence type="ECO:0000259" key="1">
    <source>
        <dbReference type="Pfam" id="PF21788"/>
    </source>
</evidence>
<dbReference type="InterPro" id="IPR048366">
    <property type="entry name" value="TNP-like_GBD"/>
</dbReference>
<dbReference type="EMBL" id="LNIX01000009">
    <property type="protein sequence ID" value="OXA50233.1"/>
    <property type="molecule type" value="Genomic_DNA"/>
</dbReference>
<organism evidence="2 3">
    <name type="scientific">Folsomia candida</name>
    <name type="common">Springtail</name>
    <dbReference type="NCBI Taxonomy" id="158441"/>
    <lineage>
        <taxon>Eukaryota</taxon>
        <taxon>Metazoa</taxon>
        <taxon>Ecdysozoa</taxon>
        <taxon>Arthropoda</taxon>
        <taxon>Hexapoda</taxon>
        <taxon>Collembola</taxon>
        <taxon>Entomobryomorpha</taxon>
        <taxon>Isotomoidea</taxon>
        <taxon>Isotomidae</taxon>
        <taxon>Proisotominae</taxon>
        <taxon>Folsomia</taxon>
    </lineage>
</organism>
<reference evidence="2 3" key="1">
    <citation type="submission" date="2015-12" db="EMBL/GenBank/DDBJ databases">
        <title>The genome of Folsomia candida.</title>
        <authorList>
            <person name="Faddeeva A."/>
            <person name="Derks M.F."/>
            <person name="Anvar Y."/>
            <person name="Smit S."/>
            <person name="Van Straalen N."/>
            <person name="Roelofs D."/>
        </authorList>
    </citation>
    <scope>NUCLEOTIDE SEQUENCE [LARGE SCALE GENOMIC DNA]</scope>
    <source>
        <strain evidence="2 3">VU population</strain>
        <tissue evidence="2">Whole body</tissue>
    </source>
</reference>